<feature type="transmembrane region" description="Helical" evidence="1">
    <location>
        <begin position="200"/>
        <end position="223"/>
    </location>
</feature>
<evidence type="ECO:0000256" key="1">
    <source>
        <dbReference type="SAM" id="Phobius"/>
    </source>
</evidence>
<organism evidence="2 3">
    <name type="scientific">Psophocarpus tetragonolobus</name>
    <name type="common">Winged bean</name>
    <name type="synonym">Dolichos tetragonolobus</name>
    <dbReference type="NCBI Taxonomy" id="3891"/>
    <lineage>
        <taxon>Eukaryota</taxon>
        <taxon>Viridiplantae</taxon>
        <taxon>Streptophyta</taxon>
        <taxon>Embryophyta</taxon>
        <taxon>Tracheophyta</taxon>
        <taxon>Spermatophyta</taxon>
        <taxon>Magnoliopsida</taxon>
        <taxon>eudicotyledons</taxon>
        <taxon>Gunneridae</taxon>
        <taxon>Pentapetalae</taxon>
        <taxon>rosids</taxon>
        <taxon>fabids</taxon>
        <taxon>Fabales</taxon>
        <taxon>Fabaceae</taxon>
        <taxon>Papilionoideae</taxon>
        <taxon>50 kb inversion clade</taxon>
        <taxon>NPAAA clade</taxon>
        <taxon>indigoferoid/millettioid clade</taxon>
        <taxon>Phaseoleae</taxon>
        <taxon>Psophocarpus</taxon>
    </lineage>
</organism>
<reference evidence="2 3" key="1">
    <citation type="submission" date="2024-01" db="EMBL/GenBank/DDBJ databases">
        <title>The genomes of 5 underutilized Papilionoideae crops provide insights into root nodulation and disease resistanc.</title>
        <authorList>
            <person name="Jiang F."/>
        </authorList>
    </citation>
    <scope>NUCLEOTIDE SEQUENCE [LARGE SCALE GENOMIC DNA]</scope>
    <source>
        <strain evidence="2">DUOXIRENSHENG_FW03</strain>
        <tissue evidence="2">Leaves</tissue>
    </source>
</reference>
<keyword evidence="3" id="KW-1185">Reference proteome</keyword>
<dbReference type="AlphaFoldDB" id="A0AAN9SMJ7"/>
<accession>A0AAN9SMJ7</accession>
<gene>
    <name evidence="2" type="ORF">VNO78_12189</name>
</gene>
<proteinExistence type="predicted"/>
<dbReference type="PANTHER" id="PTHR33133">
    <property type="entry name" value="OS08G0107100 PROTEIN-RELATED"/>
    <property type="match status" value="1"/>
</dbReference>
<feature type="transmembrane region" description="Helical" evidence="1">
    <location>
        <begin position="235"/>
        <end position="262"/>
    </location>
</feature>
<evidence type="ECO:0000313" key="3">
    <source>
        <dbReference type="Proteomes" id="UP001386955"/>
    </source>
</evidence>
<keyword evidence="1" id="KW-0472">Membrane</keyword>
<comment type="caution">
    <text evidence="2">The sequence shown here is derived from an EMBL/GenBank/DDBJ whole genome shotgun (WGS) entry which is preliminary data.</text>
</comment>
<dbReference type="PANTHER" id="PTHR33133:SF7">
    <property type="entry name" value="F26K24.10 PROTEIN-RELATED"/>
    <property type="match status" value="1"/>
</dbReference>
<feature type="transmembrane region" description="Helical" evidence="1">
    <location>
        <begin position="21"/>
        <end position="41"/>
    </location>
</feature>
<dbReference type="EMBL" id="JAYMYS010000003">
    <property type="protein sequence ID" value="KAK7400880.1"/>
    <property type="molecule type" value="Genomic_DNA"/>
</dbReference>
<evidence type="ECO:0008006" key="4">
    <source>
        <dbReference type="Google" id="ProtNLM"/>
    </source>
</evidence>
<dbReference type="Proteomes" id="UP001386955">
    <property type="component" value="Unassembled WGS sequence"/>
</dbReference>
<name>A0AAN9SMJ7_PSOTE</name>
<keyword evidence="1" id="KW-1133">Transmembrane helix</keyword>
<sequence length="292" mass="33619">MATKNLFDLIYESQQIMKAHLCHFYTLSLIFLFPISFSFYITSPTLFHLSNHSLLQQQTLLYSLILYLFSSCGIITITYSVFHFFYGQKVNLLLALKSIPSSLLPLFATTIVSQLIFFLISLFNLLLLLLLSHLFKLVHITIPHSYPPYTIAFFVALPLLLVLTYLQVNFSLVPVIVVVESCWGLEPLRRSARLIKGMKRVALSSLIFYGFCTMIFVLNLLFLSTMRITENWFNWVIIVLCSFLFAMIMLSNIVVSTLLYIYCKINYGEIAEEFGKDYVTLPFHDGKECQAV</sequence>
<protein>
    <recommendedName>
        <fullName evidence="4">Transmembrane protein</fullName>
    </recommendedName>
</protein>
<feature type="transmembrane region" description="Helical" evidence="1">
    <location>
        <begin position="103"/>
        <end position="131"/>
    </location>
</feature>
<evidence type="ECO:0000313" key="2">
    <source>
        <dbReference type="EMBL" id="KAK7400880.1"/>
    </source>
</evidence>
<feature type="transmembrane region" description="Helical" evidence="1">
    <location>
        <begin position="61"/>
        <end position="82"/>
    </location>
</feature>
<keyword evidence="1" id="KW-0812">Transmembrane</keyword>
<feature type="transmembrane region" description="Helical" evidence="1">
    <location>
        <begin position="151"/>
        <end position="179"/>
    </location>
</feature>